<dbReference type="GO" id="GO:0120147">
    <property type="term" value="F:formylglycine-generating oxidase activity"/>
    <property type="evidence" value="ECO:0007669"/>
    <property type="project" value="TreeGrafter"/>
</dbReference>
<evidence type="ECO:0000259" key="1">
    <source>
        <dbReference type="Pfam" id="PF03781"/>
    </source>
</evidence>
<dbReference type="AlphaFoldDB" id="A0A176RZP7"/>
<proteinExistence type="predicted"/>
<dbReference type="Gene3D" id="3.90.1580.10">
    <property type="entry name" value="paralog of FGE (formylglycine-generating enzyme)"/>
    <property type="match status" value="1"/>
</dbReference>
<dbReference type="InterPro" id="IPR016187">
    <property type="entry name" value="CTDL_fold"/>
</dbReference>
<dbReference type="PANTHER" id="PTHR23150">
    <property type="entry name" value="SULFATASE MODIFYING FACTOR 1, 2"/>
    <property type="match status" value="1"/>
</dbReference>
<feature type="non-terminal residue" evidence="2">
    <location>
        <position position="179"/>
    </location>
</feature>
<dbReference type="EMBL" id="LUTY01001742">
    <property type="protein sequence ID" value="OAD21283.1"/>
    <property type="molecule type" value="Genomic_DNA"/>
</dbReference>
<reference evidence="2 3" key="1">
    <citation type="submission" date="2016-05" db="EMBL/GenBank/DDBJ databases">
        <title>Single-cell genome of chain-forming Candidatus Thiomargarita nelsonii and comparison to other large sulfur-oxidizing bacteria.</title>
        <authorList>
            <person name="Winkel M."/>
            <person name="Salman V."/>
            <person name="Woyke T."/>
            <person name="Schulz-Vogt H."/>
            <person name="Richter M."/>
            <person name="Flood B."/>
            <person name="Bailey J."/>
            <person name="Amann R."/>
            <person name="Mussmann M."/>
        </authorList>
    </citation>
    <scope>NUCLEOTIDE SEQUENCE [LARGE SCALE GENOMIC DNA]</scope>
    <source>
        <strain evidence="2 3">THI036</strain>
    </source>
</reference>
<gene>
    <name evidence="2" type="ORF">THIOM_002951</name>
</gene>
<evidence type="ECO:0000313" key="3">
    <source>
        <dbReference type="Proteomes" id="UP000076962"/>
    </source>
</evidence>
<sequence length="179" mass="20603">MLDAPDWAPVVFKENGEYWLGWQQEEKFPHLFGCTYQKQWQRNHQILTTSPPQSGQLFDFEIVTVNAKGEITQRENKQARYQTEDLGKGVLLEMVSIPGGTFTMGSTEYDSEKPPHSVTVKPFYMSKYPVTQAQWEAVMGNNPSQFKGTNRPVEQVSWDDANEFCQRLSKKTGKSYRLP</sequence>
<comment type="caution">
    <text evidence="2">The sequence shown here is derived from an EMBL/GenBank/DDBJ whole genome shotgun (WGS) entry which is preliminary data.</text>
</comment>
<protein>
    <submittedName>
        <fullName evidence="2">Sulphatase-modifying factor domain protein</fullName>
    </submittedName>
</protein>
<dbReference type="Pfam" id="PF03781">
    <property type="entry name" value="FGE-sulfatase"/>
    <property type="match status" value="1"/>
</dbReference>
<name>A0A176RZP7_9GAMM</name>
<accession>A0A176RZP7</accession>
<dbReference type="Proteomes" id="UP000076962">
    <property type="component" value="Unassembled WGS sequence"/>
</dbReference>
<organism evidence="2 3">
    <name type="scientific">Candidatus Thiomargarita nelsonii</name>
    <dbReference type="NCBI Taxonomy" id="1003181"/>
    <lineage>
        <taxon>Bacteria</taxon>
        <taxon>Pseudomonadati</taxon>
        <taxon>Pseudomonadota</taxon>
        <taxon>Gammaproteobacteria</taxon>
        <taxon>Thiotrichales</taxon>
        <taxon>Thiotrichaceae</taxon>
        <taxon>Thiomargarita</taxon>
    </lineage>
</organism>
<dbReference type="SUPFAM" id="SSF56436">
    <property type="entry name" value="C-type lectin-like"/>
    <property type="match status" value="1"/>
</dbReference>
<dbReference type="InterPro" id="IPR005532">
    <property type="entry name" value="SUMF_dom"/>
</dbReference>
<evidence type="ECO:0000313" key="2">
    <source>
        <dbReference type="EMBL" id="OAD21283.1"/>
    </source>
</evidence>
<dbReference type="PANTHER" id="PTHR23150:SF19">
    <property type="entry name" value="FORMYLGLYCINE-GENERATING ENZYME"/>
    <property type="match status" value="1"/>
</dbReference>
<keyword evidence="3" id="KW-1185">Reference proteome</keyword>
<dbReference type="InterPro" id="IPR051043">
    <property type="entry name" value="Sulfatase_Mod_Factor_Kinase"/>
</dbReference>
<feature type="domain" description="Sulfatase-modifying factor enzyme-like" evidence="1">
    <location>
        <begin position="93"/>
        <end position="179"/>
    </location>
</feature>
<dbReference type="InterPro" id="IPR042095">
    <property type="entry name" value="SUMF_sf"/>
</dbReference>